<organism evidence="8 9">
    <name type="scientific">Anaeromyxobacter oryzae</name>
    <dbReference type="NCBI Taxonomy" id="2918170"/>
    <lineage>
        <taxon>Bacteria</taxon>
        <taxon>Pseudomonadati</taxon>
        <taxon>Myxococcota</taxon>
        <taxon>Myxococcia</taxon>
        <taxon>Myxococcales</taxon>
        <taxon>Cystobacterineae</taxon>
        <taxon>Anaeromyxobacteraceae</taxon>
        <taxon>Anaeromyxobacter</taxon>
    </lineage>
</organism>
<dbReference type="PANTHER" id="PTHR45724:SF13">
    <property type="entry name" value="AQUAPORIN NIP1-1-RELATED"/>
    <property type="match status" value="1"/>
</dbReference>
<feature type="transmembrane region" description="Helical" evidence="7">
    <location>
        <begin position="136"/>
        <end position="157"/>
    </location>
</feature>
<evidence type="ECO:0000256" key="6">
    <source>
        <dbReference type="RuleBase" id="RU000477"/>
    </source>
</evidence>
<dbReference type="Proteomes" id="UP001162891">
    <property type="component" value="Chromosome"/>
</dbReference>
<dbReference type="InterPro" id="IPR000425">
    <property type="entry name" value="MIP"/>
</dbReference>
<accession>A0ABM7X2P7</accession>
<dbReference type="PROSITE" id="PS51257">
    <property type="entry name" value="PROKAR_LIPOPROTEIN"/>
    <property type="match status" value="1"/>
</dbReference>
<feature type="transmembrane region" description="Helical" evidence="7">
    <location>
        <begin position="46"/>
        <end position="64"/>
    </location>
</feature>
<dbReference type="PROSITE" id="PS00221">
    <property type="entry name" value="MIP"/>
    <property type="match status" value="1"/>
</dbReference>
<dbReference type="Gene3D" id="1.20.1080.10">
    <property type="entry name" value="Glycerol uptake facilitator protein"/>
    <property type="match status" value="1"/>
</dbReference>
<dbReference type="EMBL" id="AP025591">
    <property type="protein sequence ID" value="BDG06070.1"/>
    <property type="molecule type" value="Genomic_DNA"/>
</dbReference>
<evidence type="ECO:0000313" key="9">
    <source>
        <dbReference type="Proteomes" id="UP001162891"/>
    </source>
</evidence>
<gene>
    <name evidence="8" type="ORF">AMOR_50660</name>
</gene>
<keyword evidence="3 6" id="KW-0812">Transmembrane</keyword>
<dbReference type="PANTHER" id="PTHR45724">
    <property type="entry name" value="AQUAPORIN NIP2-1"/>
    <property type="match status" value="1"/>
</dbReference>
<keyword evidence="9" id="KW-1185">Reference proteome</keyword>
<protein>
    <recommendedName>
        <fullName evidence="10">Major intrinsic protein</fullName>
    </recommendedName>
</protein>
<feature type="transmembrane region" description="Helical" evidence="7">
    <location>
        <begin position="164"/>
        <end position="181"/>
    </location>
</feature>
<keyword evidence="2 6" id="KW-0813">Transport</keyword>
<evidence type="ECO:0000256" key="4">
    <source>
        <dbReference type="ARBA" id="ARBA00022989"/>
    </source>
</evidence>
<dbReference type="InterPro" id="IPR034294">
    <property type="entry name" value="Aquaporin_transptr"/>
</dbReference>
<sequence>MRELHWREYLAEAALLAAFMAVACLLAVLLDHPASAATRAIQAPLARRALFGVAMGATAVAIVYSPPGKRSGAHVNPAVTLAFLRLGKVRRRDAAFYVAAQLAGATAGVLLARAVLGDRLAHPAVHFVTTRPGPAGSGAAFAAEALISFVLMTVVLAVSSSRRAAWTGVCAGALVALYITFEAPLSGMSMNPARSAGSALVAGELGTLWIYLAAPPLGMLAAAAVMRRRATRACAKLHHAPDVPCLFCGQGKPAAVARRAA</sequence>
<comment type="similarity">
    <text evidence="6">Belongs to the MIP/aquaporin (TC 1.A.8) family.</text>
</comment>
<keyword evidence="4 7" id="KW-1133">Transmembrane helix</keyword>
<dbReference type="Pfam" id="PF00230">
    <property type="entry name" value="MIP"/>
    <property type="match status" value="1"/>
</dbReference>
<evidence type="ECO:0000256" key="2">
    <source>
        <dbReference type="ARBA" id="ARBA00022448"/>
    </source>
</evidence>
<dbReference type="InterPro" id="IPR022357">
    <property type="entry name" value="MIP_CS"/>
</dbReference>
<evidence type="ECO:0000313" key="8">
    <source>
        <dbReference type="EMBL" id="BDG06070.1"/>
    </source>
</evidence>
<proteinExistence type="inferred from homology"/>
<feature type="transmembrane region" description="Helical" evidence="7">
    <location>
        <begin position="94"/>
        <end position="116"/>
    </location>
</feature>
<evidence type="ECO:0000256" key="7">
    <source>
        <dbReference type="SAM" id="Phobius"/>
    </source>
</evidence>
<name>A0ABM7X2P7_9BACT</name>
<comment type="subcellular location">
    <subcellularLocation>
        <location evidence="1">Membrane</location>
        <topology evidence="1">Multi-pass membrane protein</topology>
    </subcellularLocation>
</comment>
<reference evidence="9" key="1">
    <citation type="journal article" date="2022" name="Int. J. Syst. Evol. Microbiol.">
        <title>Anaeromyxobacter oryzae sp. nov., Anaeromyxobacter diazotrophicus sp. nov. and Anaeromyxobacter paludicola sp. nov., isolated from paddy soils.</title>
        <authorList>
            <person name="Itoh H."/>
            <person name="Xu Z."/>
            <person name="Mise K."/>
            <person name="Masuda Y."/>
            <person name="Ushijima N."/>
            <person name="Hayakawa C."/>
            <person name="Shiratori Y."/>
            <person name="Senoo K."/>
        </authorList>
    </citation>
    <scope>NUCLEOTIDE SEQUENCE [LARGE SCALE GENOMIC DNA]</scope>
    <source>
        <strain evidence="9">Red232</strain>
    </source>
</reference>
<evidence type="ECO:0000256" key="5">
    <source>
        <dbReference type="ARBA" id="ARBA00023136"/>
    </source>
</evidence>
<evidence type="ECO:0008006" key="10">
    <source>
        <dbReference type="Google" id="ProtNLM"/>
    </source>
</evidence>
<evidence type="ECO:0000256" key="1">
    <source>
        <dbReference type="ARBA" id="ARBA00004141"/>
    </source>
</evidence>
<evidence type="ECO:0000256" key="3">
    <source>
        <dbReference type="ARBA" id="ARBA00022692"/>
    </source>
</evidence>
<dbReference type="PRINTS" id="PR00783">
    <property type="entry name" value="MINTRINSICP"/>
</dbReference>
<feature type="transmembrane region" description="Helical" evidence="7">
    <location>
        <begin position="208"/>
        <end position="226"/>
    </location>
</feature>
<keyword evidence="5 7" id="KW-0472">Membrane</keyword>
<dbReference type="SUPFAM" id="SSF81338">
    <property type="entry name" value="Aquaporin-like"/>
    <property type="match status" value="1"/>
</dbReference>
<dbReference type="InterPro" id="IPR023271">
    <property type="entry name" value="Aquaporin-like"/>
</dbReference>
<dbReference type="RefSeq" id="WP_248355359.1">
    <property type="nucleotide sequence ID" value="NZ_AP025591.1"/>
</dbReference>